<reference evidence="1" key="1">
    <citation type="journal article" date="2020" name="Stud. Mycol.">
        <title>101 Dothideomycetes genomes: a test case for predicting lifestyles and emergence of pathogens.</title>
        <authorList>
            <person name="Haridas S."/>
            <person name="Albert R."/>
            <person name="Binder M."/>
            <person name="Bloem J."/>
            <person name="Labutti K."/>
            <person name="Salamov A."/>
            <person name="Andreopoulos B."/>
            <person name="Baker S."/>
            <person name="Barry K."/>
            <person name="Bills G."/>
            <person name="Bluhm B."/>
            <person name="Cannon C."/>
            <person name="Castanera R."/>
            <person name="Culley D."/>
            <person name="Daum C."/>
            <person name="Ezra D."/>
            <person name="Gonzalez J."/>
            <person name="Henrissat B."/>
            <person name="Kuo A."/>
            <person name="Liang C."/>
            <person name="Lipzen A."/>
            <person name="Lutzoni F."/>
            <person name="Magnuson J."/>
            <person name="Mondo S."/>
            <person name="Nolan M."/>
            <person name="Ohm R."/>
            <person name="Pangilinan J."/>
            <person name="Park H.-J."/>
            <person name="Ramirez L."/>
            <person name="Alfaro M."/>
            <person name="Sun H."/>
            <person name="Tritt A."/>
            <person name="Yoshinaga Y."/>
            <person name="Zwiers L.-H."/>
            <person name="Turgeon B."/>
            <person name="Goodwin S."/>
            <person name="Spatafora J."/>
            <person name="Crous P."/>
            <person name="Grigoriev I."/>
        </authorList>
    </citation>
    <scope>NUCLEOTIDE SEQUENCE</scope>
    <source>
        <strain evidence="1">CBS 125425</strain>
    </source>
</reference>
<evidence type="ECO:0000313" key="1">
    <source>
        <dbReference type="EMBL" id="KAF2731107.1"/>
    </source>
</evidence>
<name>A0A9P4QUA7_9PLEO</name>
<comment type="caution">
    <text evidence="1">The sequence shown here is derived from an EMBL/GenBank/DDBJ whole genome shotgun (WGS) entry which is preliminary data.</text>
</comment>
<proteinExistence type="predicted"/>
<protein>
    <submittedName>
        <fullName evidence="1">Glucose N-acetyltransferase</fullName>
    </submittedName>
</protein>
<dbReference type="EMBL" id="ML996202">
    <property type="protein sequence ID" value="KAF2731107.1"/>
    <property type="molecule type" value="Genomic_DNA"/>
</dbReference>
<dbReference type="AlphaFoldDB" id="A0A9P4QUA7"/>
<keyword evidence="2" id="KW-1185">Reference proteome</keyword>
<dbReference type="SUPFAM" id="SSF53448">
    <property type="entry name" value="Nucleotide-diphospho-sugar transferases"/>
    <property type="match status" value="1"/>
</dbReference>
<gene>
    <name evidence="1" type="ORF">EJ04DRAFT_472515</name>
</gene>
<organism evidence="1 2">
    <name type="scientific">Polyplosphaeria fusca</name>
    <dbReference type="NCBI Taxonomy" id="682080"/>
    <lineage>
        <taxon>Eukaryota</taxon>
        <taxon>Fungi</taxon>
        <taxon>Dikarya</taxon>
        <taxon>Ascomycota</taxon>
        <taxon>Pezizomycotina</taxon>
        <taxon>Dothideomycetes</taxon>
        <taxon>Pleosporomycetidae</taxon>
        <taxon>Pleosporales</taxon>
        <taxon>Tetraplosphaeriaceae</taxon>
        <taxon>Polyplosphaeria</taxon>
    </lineage>
</organism>
<dbReference type="Proteomes" id="UP000799444">
    <property type="component" value="Unassembled WGS sequence"/>
</dbReference>
<evidence type="ECO:0000313" key="2">
    <source>
        <dbReference type="Proteomes" id="UP000799444"/>
    </source>
</evidence>
<dbReference type="Gene3D" id="3.90.550.10">
    <property type="entry name" value="Spore Coat Polysaccharide Biosynthesis Protein SpsA, Chain A"/>
    <property type="match status" value="1"/>
</dbReference>
<dbReference type="InterPro" id="IPR029044">
    <property type="entry name" value="Nucleotide-diphossugar_trans"/>
</dbReference>
<accession>A0A9P4QUA7</accession>
<sequence>MIFEALDRVGAKADRLMLYPQGWIVPTDNGSTSPYQSKLLARARDAYGVTLQPITVQTFVRGEPTWEDSFTKLLAFNQTAYKRVVVLDSDATVRKAMDELFFLPAAPIAMPRAYWMEQLFLSSQMLVVTPSREEWGRVEAVMREKEDSGFDMDILNALYNDSCTVIPHRGYTLLSGEFRGDDHKAYLGSDEAWDPMRALEEARFVHFSDWPRPKPWLRASEEIVEDMVPKCTDSTQGPDCMSRDIWLDLYEDFADRRERICGQRYDEG</sequence>
<dbReference type="PANTHER" id="PTHR11183">
    <property type="entry name" value="GLYCOGENIN SUBFAMILY MEMBER"/>
    <property type="match status" value="1"/>
</dbReference>
<dbReference type="OrthoDB" id="2014201at2759"/>
<dbReference type="InterPro" id="IPR050587">
    <property type="entry name" value="GNT1/Glycosyltrans_8"/>
</dbReference>